<feature type="transmembrane region" description="Helical" evidence="1">
    <location>
        <begin position="72"/>
        <end position="95"/>
    </location>
</feature>
<feature type="transmembrane region" description="Helical" evidence="1">
    <location>
        <begin position="171"/>
        <end position="194"/>
    </location>
</feature>
<protein>
    <recommendedName>
        <fullName evidence="4">ABC transporter permease</fullName>
    </recommendedName>
</protein>
<evidence type="ECO:0000313" key="2">
    <source>
        <dbReference type="EMBL" id="GAA0492910.1"/>
    </source>
</evidence>
<feature type="transmembrane region" description="Helical" evidence="1">
    <location>
        <begin position="206"/>
        <end position="231"/>
    </location>
</feature>
<dbReference type="EMBL" id="BAAADA010000190">
    <property type="protein sequence ID" value="GAA0492910.1"/>
    <property type="molecule type" value="Genomic_DNA"/>
</dbReference>
<proteinExistence type="predicted"/>
<comment type="caution">
    <text evidence="2">The sequence shown here is derived from an EMBL/GenBank/DDBJ whole genome shotgun (WGS) entry which is preliminary data.</text>
</comment>
<keyword evidence="1" id="KW-0812">Transmembrane</keyword>
<keyword evidence="1" id="KW-0472">Membrane</keyword>
<keyword evidence="3" id="KW-1185">Reference proteome</keyword>
<reference evidence="3" key="1">
    <citation type="journal article" date="2019" name="Int. J. Syst. Evol. Microbiol.">
        <title>The Global Catalogue of Microorganisms (GCM) 10K type strain sequencing project: providing services to taxonomists for standard genome sequencing and annotation.</title>
        <authorList>
            <consortium name="The Broad Institute Genomics Platform"/>
            <consortium name="The Broad Institute Genome Sequencing Center for Infectious Disease"/>
            <person name="Wu L."/>
            <person name="Ma J."/>
        </authorList>
    </citation>
    <scope>NUCLEOTIDE SEQUENCE [LARGE SCALE GENOMIC DNA]</scope>
    <source>
        <strain evidence="3">JCM 14232</strain>
    </source>
</reference>
<feature type="transmembrane region" description="Helical" evidence="1">
    <location>
        <begin position="262"/>
        <end position="283"/>
    </location>
</feature>
<accession>A0ABP3L5V3</accession>
<sequence>MWVKMYKKDFFSKSTVIILVLLVLISVISFSFSLAEKNEFRALLGDTSPDLNQEALIHFLDGYTGIRFLFNYWFNSAGLFAIGLITLYAWSGAFLSPRLQNEKDNGFGNLTMTRIPFKKRLNQMLLSQSFYIMSIVLISNLISLLLALMFGGMPTRGVLTEMSAGYELTRFQVFLVIFIQNIWISLLVIFVNGITLLSNVWIKNKYLIQALPIFLFVFLPYLLGTVLGNLIPATSRLISPFFPEFLVTAINDTFNAHFDMLLTLRSFAPLFVFAFLFFILYYLNISAHSRNYL</sequence>
<feature type="transmembrane region" description="Helical" evidence="1">
    <location>
        <begin position="130"/>
        <end position="151"/>
    </location>
</feature>
<evidence type="ECO:0000313" key="3">
    <source>
        <dbReference type="Proteomes" id="UP001410648"/>
    </source>
</evidence>
<dbReference type="Proteomes" id="UP001410648">
    <property type="component" value="Unassembled WGS sequence"/>
</dbReference>
<name>A0ABP3L5V3_9LACT</name>
<evidence type="ECO:0000256" key="1">
    <source>
        <dbReference type="SAM" id="Phobius"/>
    </source>
</evidence>
<gene>
    <name evidence="2" type="ORF">GCM10008936_19940</name>
</gene>
<dbReference type="RefSeq" id="WP_346025353.1">
    <property type="nucleotide sequence ID" value="NZ_BAAADA010000190.1"/>
</dbReference>
<evidence type="ECO:0008006" key="4">
    <source>
        <dbReference type="Google" id="ProtNLM"/>
    </source>
</evidence>
<keyword evidence="1" id="KW-1133">Transmembrane helix</keyword>
<organism evidence="2 3">
    <name type="scientific">Alkalibacterium indicireducens</name>
    <dbReference type="NCBI Taxonomy" id="398758"/>
    <lineage>
        <taxon>Bacteria</taxon>
        <taxon>Bacillati</taxon>
        <taxon>Bacillota</taxon>
        <taxon>Bacilli</taxon>
        <taxon>Lactobacillales</taxon>
        <taxon>Carnobacteriaceae</taxon>
        <taxon>Alkalibacterium</taxon>
    </lineage>
</organism>